<feature type="compositionally biased region" description="Basic and acidic residues" evidence="1">
    <location>
        <begin position="551"/>
        <end position="568"/>
    </location>
</feature>
<feature type="compositionally biased region" description="Basic and acidic residues" evidence="1">
    <location>
        <begin position="402"/>
        <end position="411"/>
    </location>
</feature>
<accession>A7RIH0</accession>
<proteinExistence type="predicted"/>
<feature type="compositionally biased region" description="Low complexity" evidence="1">
    <location>
        <begin position="431"/>
        <end position="455"/>
    </location>
</feature>
<feature type="compositionally biased region" description="Polar residues" evidence="1">
    <location>
        <begin position="767"/>
        <end position="783"/>
    </location>
</feature>
<feature type="compositionally biased region" description="Basic residues" evidence="1">
    <location>
        <begin position="627"/>
        <end position="640"/>
    </location>
</feature>
<name>A7RIH0_NEMVE</name>
<dbReference type="InterPro" id="IPR007714">
    <property type="entry name" value="CFA20_dom"/>
</dbReference>
<feature type="compositionally biased region" description="Low complexity" evidence="1">
    <location>
        <begin position="784"/>
        <end position="794"/>
    </location>
</feature>
<feature type="compositionally biased region" description="Polar residues" evidence="1">
    <location>
        <begin position="900"/>
        <end position="929"/>
    </location>
</feature>
<dbReference type="HOGENOM" id="CLU_017755_0_0_1"/>
<dbReference type="AlphaFoldDB" id="A7RIH0"/>
<feature type="compositionally biased region" description="Basic and acidic residues" evidence="1">
    <location>
        <begin position="456"/>
        <end position="470"/>
    </location>
</feature>
<dbReference type="InterPro" id="IPR040441">
    <property type="entry name" value="CFA20/CFAP20DC"/>
</dbReference>
<feature type="compositionally biased region" description="Polar residues" evidence="1">
    <location>
        <begin position="583"/>
        <end position="593"/>
    </location>
</feature>
<feature type="region of interest" description="Disordered" evidence="1">
    <location>
        <begin position="386"/>
        <end position="748"/>
    </location>
</feature>
<protein>
    <recommendedName>
        <fullName evidence="2">CFA20 domain-containing protein</fullName>
    </recommendedName>
</protein>
<dbReference type="PhylomeDB" id="A7RIH0"/>
<feature type="compositionally biased region" description="Low complexity" evidence="1">
    <location>
        <begin position="570"/>
        <end position="582"/>
    </location>
</feature>
<evidence type="ECO:0000256" key="1">
    <source>
        <dbReference type="SAM" id="MobiDB-lite"/>
    </source>
</evidence>
<feature type="compositionally biased region" description="Polar residues" evidence="1">
    <location>
        <begin position="538"/>
        <end position="549"/>
    </location>
</feature>
<feature type="region of interest" description="Disordered" evidence="1">
    <location>
        <begin position="894"/>
        <end position="936"/>
    </location>
</feature>
<feature type="region of interest" description="Disordered" evidence="1">
    <location>
        <begin position="760"/>
        <end position="794"/>
    </location>
</feature>
<dbReference type="Pfam" id="PF05018">
    <property type="entry name" value="CFA20_dom"/>
    <property type="match status" value="1"/>
</dbReference>
<feature type="region of interest" description="Disordered" evidence="1">
    <location>
        <begin position="831"/>
        <end position="852"/>
    </location>
</feature>
<evidence type="ECO:0000259" key="2">
    <source>
        <dbReference type="Pfam" id="PF05018"/>
    </source>
</evidence>
<dbReference type="InParanoid" id="A7RIH0"/>
<keyword evidence="4" id="KW-1185">Reference proteome</keyword>
<organism evidence="3 4">
    <name type="scientific">Nematostella vectensis</name>
    <name type="common">Starlet sea anemone</name>
    <dbReference type="NCBI Taxonomy" id="45351"/>
    <lineage>
        <taxon>Eukaryota</taxon>
        <taxon>Metazoa</taxon>
        <taxon>Cnidaria</taxon>
        <taxon>Anthozoa</taxon>
        <taxon>Hexacorallia</taxon>
        <taxon>Actiniaria</taxon>
        <taxon>Edwardsiidae</taxon>
        <taxon>Nematostella</taxon>
    </lineage>
</organism>
<dbReference type="eggNOG" id="KOG3213">
    <property type="taxonomic scope" value="Eukaryota"/>
</dbReference>
<dbReference type="OMA" id="KSHIAFG"/>
<gene>
    <name evidence="3" type="ORF">NEMVEDRAFT_v1g238528</name>
</gene>
<evidence type="ECO:0000313" key="4">
    <source>
        <dbReference type="Proteomes" id="UP000001593"/>
    </source>
</evidence>
<feature type="compositionally biased region" description="Gly residues" evidence="1">
    <location>
        <begin position="521"/>
        <end position="530"/>
    </location>
</feature>
<dbReference type="EMBL" id="DS469512">
    <property type="protein sequence ID" value="EDO48705.1"/>
    <property type="molecule type" value="Genomic_DNA"/>
</dbReference>
<reference evidence="3 4" key="1">
    <citation type="journal article" date="2007" name="Science">
        <title>Sea anemone genome reveals ancestral eumetazoan gene repertoire and genomic organization.</title>
        <authorList>
            <person name="Putnam N.H."/>
            <person name="Srivastava M."/>
            <person name="Hellsten U."/>
            <person name="Dirks B."/>
            <person name="Chapman J."/>
            <person name="Salamov A."/>
            <person name="Terry A."/>
            <person name="Shapiro H."/>
            <person name="Lindquist E."/>
            <person name="Kapitonov V.V."/>
            <person name="Jurka J."/>
            <person name="Genikhovich G."/>
            <person name="Grigoriev I.V."/>
            <person name="Lucas S.M."/>
            <person name="Steele R.E."/>
            <person name="Finnerty J.R."/>
            <person name="Technau U."/>
            <person name="Martindale M.Q."/>
            <person name="Rokhsar D.S."/>
        </authorList>
    </citation>
    <scope>NUCLEOTIDE SEQUENCE [LARGE SCALE GENOMIC DNA]</scope>
    <source>
        <strain evidence="4">CH2 X CH6</strain>
    </source>
</reference>
<feature type="compositionally biased region" description="Polar residues" evidence="1">
    <location>
        <begin position="649"/>
        <end position="659"/>
    </location>
</feature>
<sequence length="966" mass="106754">MLALTRQEDMNTAADVGSCLMFLDADELIPALLCHAIPTCLRHGRANVLLQDPKGQGLARLAAHTLELGWVRQHGYDRERGNNCDIAQHSPSKMQKMDTNSSGQSSSVVQDALVLFCEELVAVVGEYKVGPVAGVLRAFLQQTANCTNHVTGPVLACLPTHLGGPFVEVFSAQGRDPVSKWRLCGNASTAKKIFDRDVKSYVFILEGESTTTKMSIPKDEKQSLFLIQKYLILQLFVPLGHSFSFELGITDMGNNKRRIFMSSSHREVTVTPLHARFPLSILRLGVWLNLCLDLNSLVGETFKGQAFKVLESLTVSANCHLRKIFTMKTQPPDTTDDDNLYGSHTNSGEVEAIPKAMQFTTIPDLQHYTQVINITKLRQADLHAREVAGLPPPSTPTISEMDSTKQEERQTHIAFGSRVAIPKHARKPSREGSSVGRSSSNMLNRSSSVTQLRSSSPHDIDTARDKDHRIIPFQRSMSDASEIENVKSPLEVEAVPTAIQPRPPRTGSGNKSLRRPVRVRGGSGGKGGRGSRNRSTSDQPSSQENTSGYRQKKDLISEGSEKYEKDSDSCSESISRSQSESSLKASGNDSSLGESFKKLNINGQRQKPEKYGTSMSKQNAMFTFASKPRRAPRSPRARKNRKDDFVSSPVESKTNNLKSPNIVVTAGPDMKASECSPKQRGRKESERSEYEEDFYRASGESSEEEDLQKLLKTSSASRTSSRGSRRSPFDTPEPPQTPHVLRTSIKSSLLKEIPKASLPVKSYDSKAYQSTASSWRNYQSEAGSSWRFDTSDSSSSLLDQSLNSSIGDHVFHGDHHGSNGLGKPGRVIHVDGESSDDSDESCSTWKVPPPPSHRVHRYQDEMMHPGSEPDLSATLPMDPRAYTDVFSPPIIMPSEKLSDHGSQNFITSALSPSNSMNQNTQPRSHNHSISSDHSEHKDNELELDLLYDPCLNCYFDPKTNKYYELA</sequence>
<evidence type="ECO:0000313" key="3">
    <source>
        <dbReference type="EMBL" id="EDO48705.1"/>
    </source>
</evidence>
<dbReference type="Proteomes" id="UP000001593">
    <property type="component" value="Unassembled WGS sequence"/>
</dbReference>
<dbReference type="STRING" id="45351.A7RIH0"/>
<feature type="domain" description="CFA20" evidence="2">
    <location>
        <begin position="164"/>
        <end position="329"/>
    </location>
</feature>
<dbReference type="PANTHER" id="PTHR12458">
    <property type="entry name" value="ORF PROTEIN"/>
    <property type="match status" value="1"/>
</dbReference>